<accession>A0A371DGT6</accession>
<gene>
    <name evidence="2" type="ORF">OH76DRAFT_1320380</name>
</gene>
<protein>
    <recommendedName>
        <fullName evidence="1">DUF6699 domain-containing protein</fullName>
    </recommendedName>
</protein>
<sequence>WGPIVIDKGENGKVSFGDIIEGLFEYFQQPLLPHEADVIERDFPDVWQQVTRAFEQRCREHHWIPEVEWARGVRRVDCLGERHMFWGMWVTHNANGTFQLNLG</sequence>
<dbReference type="STRING" id="139420.A0A371DGT6"/>
<feature type="non-terminal residue" evidence="2">
    <location>
        <position position="103"/>
    </location>
</feature>
<reference evidence="2 3" key="1">
    <citation type="journal article" date="2018" name="Biotechnol. Biofuels">
        <title>Integrative visual omics of the white-rot fungus Polyporus brumalis exposes the biotechnological potential of its oxidative enzymes for delignifying raw plant biomass.</title>
        <authorList>
            <person name="Miyauchi S."/>
            <person name="Rancon A."/>
            <person name="Drula E."/>
            <person name="Hage H."/>
            <person name="Chaduli D."/>
            <person name="Favel A."/>
            <person name="Grisel S."/>
            <person name="Henrissat B."/>
            <person name="Herpoel-Gimbert I."/>
            <person name="Ruiz-Duenas F.J."/>
            <person name="Chevret D."/>
            <person name="Hainaut M."/>
            <person name="Lin J."/>
            <person name="Wang M."/>
            <person name="Pangilinan J."/>
            <person name="Lipzen A."/>
            <person name="Lesage-Meessen L."/>
            <person name="Navarro D."/>
            <person name="Riley R."/>
            <person name="Grigoriev I.V."/>
            <person name="Zhou S."/>
            <person name="Raouche S."/>
            <person name="Rosso M.N."/>
        </authorList>
    </citation>
    <scope>NUCLEOTIDE SEQUENCE [LARGE SCALE GENOMIC DNA]</scope>
    <source>
        <strain evidence="2 3">BRFM 1820</strain>
    </source>
</reference>
<dbReference type="InterPro" id="IPR046522">
    <property type="entry name" value="DUF6699"/>
</dbReference>
<keyword evidence="3" id="KW-1185">Reference proteome</keyword>
<dbReference type="OrthoDB" id="3241567at2759"/>
<evidence type="ECO:0000313" key="2">
    <source>
        <dbReference type="EMBL" id="RDX51713.1"/>
    </source>
</evidence>
<evidence type="ECO:0000313" key="3">
    <source>
        <dbReference type="Proteomes" id="UP000256964"/>
    </source>
</evidence>
<proteinExistence type="predicted"/>
<name>A0A371DGT6_9APHY</name>
<dbReference type="EMBL" id="KZ857393">
    <property type="protein sequence ID" value="RDX51713.1"/>
    <property type="molecule type" value="Genomic_DNA"/>
</dbReference>
<dbReference type="Pfam" id="PF20415">
    <property type="entry name" value="DUF6699"/>
    <property type="match status" value="1"/>
</dbReference>
<feature type="non-terminal residue" evidence="2">
    <location>
        <position position="1"/>
    </location>
</feature>
<evidence type="ECO:0000259" key="1">
    <source>
        <dbReference type="Pfam" id="PF20415"/>
    </source>
</evidence>
<dbReference type="AlphaFoldDB" id="A0A371DGT6"/>
<organism evidence="2 3">
    <name type="scientific">Lentinus brumalis</name>
    <dbReference type="NCBI Taxonomy" id="2498619"/>
    <lineage>
        <taxon>Eukaryota</taxon>
        <taxon>Fungi</taxon>
        <taxon>Dikarya</taxon>
        <taxon>Basidiomycota</taxon>
        <taxon>Agaricomycotina</taxon>
        <taxon>Agaricomycetes</taxon>
        <taxon>Polyporales</taxon>
        <taxon>Polyporaceae</taxon>
        <taxon>Lentinus</taxon>
    </lineage>
</organism>
<feature type="domain" description="DUF6699" evidence="1">
    <location>
        <begin position="3"/>
        <end position="91"/>
    </location>
</feature>
<dbReference type="Proteomes" id="UP000256964">
    <property type="component" value="Unassembled WGS sequence"/>
</dbReference>